<dbReference type="Gene3D" id="3.90.1200.10">
    <property type="match status" value="1"/>
</dbReference>
<dbReference type="AlphaFoldDB" id="A0A6J4NUW9"/>
<dbReference type="InterPro" id="IPR011009">
    <property type="entry name" value="Kinase-like_dom_sf"/>
</dbReference>
<feature type="domain" description="Aminoglycoside phosphotransferase" evidence="1">
    <location>
        <begin position="52"/>
        <end position="260"/>
    </location>
</feature>
<evidence type="ECO:0000259" key="1">
    <source>
        <dbReference type="Pfam" id="PF01636"/>
    </source>
</evidence>
<dbReference type="InterPro" id="IPR051678">
    <property type="entry name" value="AGP_Transferase"/>
</dbReference>
<organism evidence="2">
    <name type="scientific">uncultured Pyrinomonadaceae bacterium</name>
    <dbReference type="NCBI Taxonomy" id="2283094"/>
    <lineage>
        <taxon>Bacteria</taxon>
        <taxon>Pseudomonadati</taxon>
        <taxon>Acidobacteriota</taxon>
        <taxon>Blastocatellia</taxon>
        <taxon>Blastocatellales</taxon>
        <taxon>Pyrinomonadaceae</taxon>
        <taxon>environmental samples</taxon>
    </lineage>
</organism>
<dbReference type="SUPFAM" id="SSF56112">
    <property type="entry name" value="Protein kinase-like (PK-like)"/>
    <property type="match status" value="1"/>
</dbReference>
<proteinExistence type="predicted"/>
<dbReference type="EMBL" id="CADCUR010000121">
    <property type="protein sequence ID" value="CAA9398851.1"/>
    <property type="molecule type" value="Genomic_DNA"/>
</dbReference>
<dbReference type="PANTHER" id="PTHR21310:SF15">
    <property type="entry name" value="AMINOGLYCOSIDE PHOSPHOTRANSFERASE DOMAIN-CONTAINING PROTEIN"/>
    <property type="match status" value="1"/>
</dbReference>
<dbReference type="InterPro" id="IPR002575">
    <property type="entry name" value="Aminoglycoside_PTrfase"/>
</dbReference>
<sequence>MLKFPNINNKEDFDEHFQSQIWLVAAHEICRRHRISFAELKRTEMGEHIVFLIDDSLVIKIYRPFRRCFEREKKALEFVAGRINFKVPEIVQTGEIENFRYILMTQLSGAAMTRAAWLTLPTDEQLKFVAELAAGLKSIHSLDAGSVESDWSEFVEERADTFIERQIAHGVNSKIIKSLPAFLDANLKLVPKNSPAVFLHGDVHFGNLRFRQSGGDWRISGLFDFADSRRGFHEYDFLAVGVLMIQGQAEVQREFFKSYGYAENLLDESFRRRLMMLTMLYETSDLRRYALRLKPEAVDFSLEQLERAIWSFTE</sequence>
<accession>A0A6J4NUW9</accession>
<dbReference type="PIRSF" id="PIRSF000707">
    <property type="entry name" value="Hygromycin-B_kinase"/>
    <property type="match status" value="1"/>
</dbReference>
<dbReference type="Pfam" id="PF01636">
    <property type="entry name" value="APH"/>
    <property type="match status" value="1"/>
</dbReference>
<dbReference type="PANTHER" id="PTHR21310">
    <property type="entry name" value="AMINOGLYCOSIDE PHOSPHOTRANSFERASE-RELATED-RELATED"/>
    <property type="match status" value="1"/>
</dbReference>
<reference evidence="2" key="1">
    <citation type="submission" date="2020-02" db="EMBL/GenBank/DDBJ databases">
        <authorList>
            <person name="Meier V. D."/>
        </authorList>
    </citation>
    <scope>NUCLEOTIDE SEQUENCE</scope>
    <source>
        <strain evidence="2">AVDCRST_MAG74</strain>
    </source>
</reference>
<name>A0A6J4NUW9_9BACT</name>
<dbReference type="InterPro" id="IPR016259">
    <property type="entry name" value="Hygromycin-B_Kinase"/>
</dbReference>
<evidence type="ECO:0000313" key="2">
    <source>
        <dbReference type="EMBL" id="CAA9398851.1"/>
    </source>
</evidence>
<protein>
    <recommendedName>
        <fullName evidence="1">Aminoglycoside phosphotransferase domain-containing protein</fullName>
    </recommendedName>
</protein>
<gene>
    <name evidence="2" type="ORF">AVDCRST_MAG74-1452</name>
</gene>